<feature type="compositionally biased region" description="Basic and acidic residues" evidence="9">
    <location>
        <begin position="170"/>
        <end position="187"/>
    </location>
</feature>
<evidence type="ECO:0000256" key="7">
    <source>
        <dbReference type="ARBA" id="ARBA00023136"/>
    </source>
</evidence>
<dbReference type="PRINTS" id="PR02084">
    <property type="entry name" value="GOLM1CASC4"/>
</dbReference>
<feature type="compositionally biased region" description="Basic and acidic residues" evidence="9">
    <location>
        <begin position="253"/>
        <end position="265"/>
    </location>
</feature>
<feature type="compositionally biased region" description="Basic and acidic residues" evidence="9">
    <location>
        <begin position="311"/>
        <end position="325"/>
    </location>
</feature>
<comment type="similarity">
    <text evidence="2">Belongs to the GOLM family.</text>
</comment>
<evidence type="ECO:0000313" key="12">
    <source>
        <dbReference type="Proteomes" id="UP001295444"/>
    </source>
</evidence>
<dbReference type="AlphaFoldDB" id="A0AAD1S9W8"/>
<keyword evidence="4" id="KW-0735">Signal-anchor</keyword>
<evidence type="ECO:0000256" key="8">
    <source>
        <dbReference type="SAM" id="Coils"/>
    </source>
</evidence>
<evidence type="ECO:0000256" key="2">
    <source>
        <dbReference type="ARBA" id="ARBA00007474"/>
    </source>
</evidence>
<dbReference type="InterPro" id="IPR026139">
    <property type="entry name" value="GOLM1/CASC4"/>
</dbReference>
<keyword evidence="6 8" id="KW-0175">Coiled coil</keyword>
<proteinExistence type="inferred from homology"/>
<dbReference type="GO" id="GO:0005794">
    <property type="term" value="C:Golgi apparatus"/>
    <property type="evidence" value="ECO:0007669"/>
    <property type="project" value="TreeGrafter"/>
</dbReference>
<feature type="compositionally biased region" description="Polar residues" evidence="9">
    <location>
        <begin position="269"/>
        <end position="278"/>
    </location>
</feature>
<dbReference type="EMBL" id="OW240916">
    <property type="protein sequence ID" value="CAH2294254.1"/>
    <property type="molecule type" value="Genomic_DNA"/>
</dbReference>
<organism evidence="11 12">
    <name type="scientific">Pelobates cultripes</name>
    <name type="common">Western spadefoot toad</name>
    <dbReference type="NCBI Taxonomy" id="61616"/>
    <lineage>
        <taxon>Eukaryota</taxon>
        <taxon>Metazoa</taxon>
        <taxon>Chordata</taxon>
        <taxon>Craniata</taxon>
        <taxon>Vertebrata</taxon>
        <taxon>Euteleostomi</taxon>
        <taxon>Amphibia</taxon>
        <taxon>Batrachia</taxon>
        <taxon>Anura</taxon>
        <taxon>Pelobatoidea</taxon>
        <taxon>Pelobatidae</taxon>
        <taxon>Pelobates</taxon>
    </lineage>
</organism>
<dbReference type="Proteomes" id="UP001295444">
    <property type="component" value="Chromosome 05"/>
</dbReference>
<comment type="subcellular location">
    <subcellularLocation>
        <location evidence="1">Membrane</location>
        <topology evidence="1">Single-pass type II membrane protein</topology>
    </subcellularLocation>
</comment>
<evidence type="ECO:0000313" key="11">
    <source>
        <dbReference type="EMBL" id="CAH2294254.1"/>
    </source>
</evidence>
<gene>
    <name evidence="11" type="ORF">PECUL_23A035445</name>
</gene>
<feature type="compositionally biased region" description="Acidic residues" evidence="9">
    <location>
        <begin position="301"/>
        <end position="310"/>
    </location>
</feature>
<accession>A0AAD1S9W8</accession>
<evidence type="ECO:0000256" key="5">
    <source>
        <dbReference type="ARBA" id="ARBA00022989"/>
    </source>
</evidence>
<dbReference type="PANTHER" id="PTHR15896:SF8">
    <property type="entry name" value="GOLGI MEMBRANE PROTEIN 1"/>
    <property type="match status" value="1"/>
</dbReference>
<sequence>MGLGSGRRGMKSPPLLIAVLLACILVLGINYWITSSRCVELQSRVLELEGRMRRAAAERGAVEMKKNEFEEKLVKQKEQIDNIQSLHSSQLQSVNLLYNSEKESLINNVTLKDRRIQILQGQVRDLEVNLENAEKELLELQENQNKKSTFELTQCRNKMNEQMEQCEEKLRRARGKDPNQDLIKSDQSKPTIPNPDVDKKDNNIKAIPQEIEDNAIHDVNKQVEDVKVEPPNSDENGIAGKGILDLSNKNHAPIHEDPKQNKENEVQEDQAQNAPVQNEKNKAEDAPLQNKENKVEGVAVENEDTLEEALDAEKEYNEELKKDVQNKAAQKEAQNVEVEREELLNMEDQSEDKEPNQIGNNDGKDAQNDYNGDEGNVAEPEADKQAQLENNQNLIDRKAMDNKKFVQEGDDNSDPNLKK</sequence>
<keyword evidence="7 10" id="KW-0472">Membrane</keyword>
<dbReference type="GO" id="GO:0016020">
    <property type="term" value="C:membrane"/>
    <property type="evidence" value="ECO:0007669"/>
    <property type="project" value="UniProtKB-SubCell"/>
</dbReference>
<feature type="compositionally biased region" description="Basic and acidic residues" evidence="9">
    <location>
        <begin position="395"/>
        <end position="407"/>
    </location>
</feature>
<feature type="region of interest" description="Disordered" evidence="9">
    <location>
        <begin position="170"/>
        <end position="202"/>
    </location>
</feature>
<evidence type="ECO:0000256" key="1">
    <source>
        <dbReference type="ARBA" id="ARBA00004606"/>
    </source>
</evidence>
<dbReference type="PANTHER" id="PTHR15896">
    <property type="entry name" value="GOLGI PHOSPHOPROTEIN 2/GP73-RELATED"/>
    <property type="match status" value="1"/>
</dbReference>
<keyword evidence="12" id="KW-1185">Reference proteome</keyword>
<evidence type="ECO:0000256" key="4">
    <source>
        <dbReference type="ARBA" id="ARBA00022968"/>
    </source>
</evidence>
<feature type="coiled-coil region" evidence="8">
    <location>
        <begin position="38"/>
        <end position="86"/>
    </location>
</feature>
<keyword evidence="3 10" id="KW-0812">Transmembrane</keyword>
<keyword evidence="5 10" id="KW-1133">Transmembrane helix</keyword>
<reference evidence="11" key="1">
    <citation type="submission" date="2022-03" db="EMBL/GenBank/DDBJ databases">
        <authorList>
            <person name="Alioto T."/>
            <person name="Alioto T."/>
            <person name="Gomez Garrido J."/>
        </authorList>
    </citation>
    <scope>NUCLEOTIDE SEQUENCE</scope>
</reference>
<feature type="transmembrane region" description="Helical" evidence="10">
    <location>
        <begin position="12"/>
        <end position="33"/>
    </location>
</feature>
<feature type="compositionally biased region" description="Basic and acidic residues" evidence="9">
    <location>
        <begin position="279"/>
        <end position="295"/>
    </location>
</feature>
<dbReference type="PROSITE" id="PS51257">
    <property type="entry name" value="PROKAR_LIPOPROTEIN"/>
    <property type="match status" value="1"/>
</dbReference>
<evidence type="ECO:0000256" key="10">
    <source>
        <dbReference type="SAM" id="Phobius"/>
    </source>
</evidence>
<evidence type="ECO:0000256" key="3">
    <source>
        <dbReference type="ARBA" id="ARBA00022692"/>
    </source>
</evidence>
<feature type="region of interest" description="Disordered" evidence="9">
    <location>
        <begin position="227"/>
        <end position="419"/>
    </location>
</feature>
<protein>
    <submittedName>
        <fullName evidence="11">Golgi membrane 1 isoform X1</fullName>
    </submittedName>
</protein>
<evidence type="ECO:0000256" key="9">
    <source>
        <dbReference type="SAM" id="MobiDB-lite"/>
    </source>
</evidence>
<name>A0AAD1S9W8_PELCU</name>
<evidence type="ECO:0000256" key="6">
    <source>
        <dbReference type="ARBA" id="ARBA00023054"/>
    </source>
</evidence>